<protein>
    <submittedName>
        <fullName evidence="2">Uncharacterized protein LOC142175531</fullName>
    </submittedName>
</protein>
<keyword evidence="1" id="KW-1185">Reference proteome</keyword>
<evidence type="ECO:0000313" key="1">
    <source>
        <dbReference type="Proteomes" id="UP000790787"/>
    </source>
</evidence>
<organism evidence="1 2">
    <name type="scientific">Nicotiana tabacum</name>
    <name type="common">Common tobacco</name>
    <dbReference type="NCBI Taxonomy" id="4097"/>
    <lineage>
        <taxon>Eukaryota</taxon>
        <taxon>Viridiplantae</taxon>
        <taxon>Streptophyta</taxon>
        <taxon>Embryophyta</taxon>
        <taxon>Tracheophyta</taxon>
        <taxon>Spermatophyta</taxon>
        <taxon>Magnoliopsida</taxon>
        <taxon>eudicotyledons</taxon>
        <taxon>Gunneridae</taxon>
        <taxon>Pentapetalae</taxon>
        <taxon>asterids</taxon>
        <taxon>lamiids</taxon>
        <taxon>Solanales</taxon>
        <taxon>Solanaceae</taxon>
        <taxon>Nicotianoideae</taxon>
        <taxon>Nicotianeae</taxon>
        <taxon>Nicotiana</taxon>
    </lineage>
</organism>
<evidence type="ECO:0000313" key="2">
    <source>
        <dbReference type="RefSeq" id="XP_075098599.1"/>
    </source>
</evidence>
<name>A0AC58TMZ5_TOBAC</name>
<sequence>MANLDIDNSCHPLYLQPSNNPSNVIVSIQLKETENYSVWSKAMVIALRAKRKLGFIDGSFSPDLVNGIIYASDAHEVWVDLHDRFDKVNGSRIYNLQREIATISQGTSSISVYHYRLKSLWDEYNSMISSLHVTASTKDFIKHLEQQKLFQFLMGLNESYNTIRS</sequence>
<gene>
    <name evidence="2" type="primary">LOC142175531</name>
</gene>
<accession>A0AC58TMZ5</accession>
<proteinExistence type="predicted"/>
<dbReference type="RefSeq" id="XP_075098599.1">
    <property type="nucleotide sequence ID" value="XM_075242498.1"/>
</dbReference>
<reference evidence="2" key="2">
    <citation type="submission" date="2025-08" db="UniProtKB">
        <authorList>
            <consortium name="RefSeq"/>
        </authorList>
    </citation>
    <scope>IDENTIFICATION</scope>
    <source>
        <tissue evidence="2">Leaf</tissue>
    </source>
</reference>
<dbReference type="Proteomes" id="UP000790787">
    <property type="component" value="Chromosome 3"/>
</dbReference>
<reference evidence="1" key="1">
    <citation type="journal article" date="2014" name="Nat. Commun.">
        <title>The tobacco genome sequence and its comparison with those of tomato and potato.</title>
        <authorList>
            <person name="Sierro N."/>
            <person name="Battey J.N."/>
            <person name="Ouadi S."/>
            <person name="Bakaher N."/>
            <person name="Bovet L."/>
            <person name="Willig A."/>
            <person name="Goepfert S."/>
            <person name="Peitsch M.C."/>
            <person name="Ivanov N.V."/>
        </authorList>
    </citation>
    <scope>NUCLEOTIDE SEQUENCE [LARGE SCALE GENOMIC DNA]</scope>
</reference>